<reference evidence="1" key="1">
    <citation type="submission" date="2013-04" db="EMBL/GenBank/DDBJ databases">
        <authorList>
            <person name="Qu J."/>
            <person name="Murali S.C."/>
            <person name="Bandaranaike D."/>
            <person name="Bellair M."/>
            <person name="Blankenburg K."/>
            <person name="Chao H."/>
            <person name="Dinh H."/>
            <person name="Doddapaneni H."/>
            <person name="Downs B."/>
            <person name="Dugan-Rocha S."/>
            <person name="Elkadiri S."/>
            <person name="Gnanaolivu R.D."/>
            <person name="Hernandez B."/>
            <person name="Javaid M."/>
            <person name="Jayaseelan J.C."/>
            <person name="Lee S."/>
            <person name="Li M."/>
            <person name="Ming W."/>
            <person name="Munidasa M."/>
            <person name="Muniz J."/>
            <person name="Nguyen L."/>
            <person name="Ongeri F."/>
            <person name="Osuji N."/>
            <person name="Pu L.-L."/>
            <person name="Puazo M."/>
            <person name="Qu C."/>
            <person name="Quiroz J."/>
            <person name="Raj R."/>
            <person name="Weissenberger G."/>
            <person name="Xin Y."/>
            <person name="Zou X."/>
            <person name="Han Y."/>
            <person name="Richards S."/>
            <person name="Worley K."/>
            <person name="Muzny D."/>
            <person name="Gibbs R."/>
        </authorList>
    </citation>
    <scope>NUCLEOTIDE SEQUENCE</scope>
    <source>
        <strain evidence="1">Sampled in the wild</strain>
    </source>
</reference>
<comment type="caution">
    <text evidence="1">The sequence shown here is derived from an EMBL/GenBank/DDBJ whole genome shotgun (WGS) entry which is preliminary data.</text>
</comment>
<dbReference type="AlphaFoldDB" id="A0A8K0PBJ1"/>
<sequence length="119" mass="12833">MNLPSTPGGCNDATHCGIYEDDDPIPLRVHDCSLDLIVLSHPSGLICICHHYLYQPVKPPVFTADLVKEGEIGSPAGNTSVHFAYSVTLLHHGTAVHCTIPGVPWPVARQAKATFLFYG</sequence>
<evidence type="ECO:0000313" key="1">
    <source>
        <dbReference type="EMBL" id="KAG8240232.1"/>
    </source>
</evidence>
<organism evidence="1 2">
    <name type="scientific">Ladona fulva</name>
    <name type="common">Scarce chaser dragonfly</name>
    <name type="synonym">Libellula fulva</name>
    <dbReference type="NCBI Taxonomy" id="123851"/>
    <lineage>
        <taxon>Eukaryota</taxon>
        <taxon>Metazoa</taxon>
        <taxon>Ecdysozoa</taxon>
        <taxon>Arthropoda</taxon>
        <taxon>Hexapoda</taxon>
        <taxon>Insecta</taxon>
        <taxon>Pterygota</taxon>
        <taxon>Palaeoptera</taxon>
        <taxon>Odonata</taxon>
        <taxon>Epiprocta</taxon>
        <taxon>Anisoptera</taxon>
        <taxon>Libelluloidea</taxon>
        <taxon>Libellulidae</taxon>
        <taxon>Ladona</taxon>
    </lineage>
</organism>
<feature type="non-terminal residue" evidence="1">
    <location>
        <position position="1"/>
    </location>
</feature>
<dbReference type="PANTHER" id="PTHR13630:SF1">
    <property type="entry name" value="GAMMA-SECRETASE-ACTIVATING PROTEIN"/>
    <property type="match status" value="1"/>
</dbReference>
<dbReference type="GO" id="GO:0005802">
    <property type="term" value="C:trans-Golgi network"/>
    <property type="evidence" value="ECO:0007669"/>
    <property type="project" value="TreeGrafter"/>
</dbReference>
<dbReference type="OrthoDB" id="9997853at2759"/>
<dbReference type="PANTHER" id="PTHR13630">
    <property type="entry name" value="GAMMA-SECRETASE-ACTIVATING PROTEIN"/>
    <property type="match status" value="1"/>
</dbReference>
<gene>
    <name evidence="1" type="ORF">J437_LFUL004692</name>
</gene>
<dbReference type="Proteomes" id="UP000792457">
    <property type="component" value="Unassembled WGS sequence"/>
</dbReference>
<reference evidence="1" key="2">
    <citation type="submission" date="2017-10" db="EMBL/GenBank/DDBJ databases">
        <title>Ladona fulva Genome sequencing and assembly.</title>
        <authorList>
            <person name="Murali S."/>
            <person name="Richards S."/>
            <person name="Bandaranaike D."/>
            <person name="Bellair M."/>
            <person name="Blankenburg K."/>
            <person name="Chao H."/>
            <person name="Dinh H."/>
            <person name="Doddapaneni H."/>
            <person name="Dugan-Rocha S."/>
            <person name="Elkadiri S."/>
            <person name="Gnanaolivu R."/>
            <person name="Hernandez B."/>
            <person name="Skinner E."/>
            <person name="Javaid M."/>
            <person name="Lee S."/>
            <person name="Li M."/>
            <person name="Ming W."/>
            <person name="Munidasa M."/>
            <person name="Muniz J."/>
            <person name="Nguyen L."/>
            <person name="Hughes D."/>
            <person name="Osuji N."/>
            <person name="Pu L.-L."/>
            <person name="Puazo M."/>
            <person name="Qu C."/>
            <person name="Quiroz J."/>
            <person name="Raj R."/>
            <person name="Weissenberger G."/>
            <person name="Xin Y."/>
            <person name="Zou X."/>
            <person name="Han Y."/>
            <person name="Worley K."/>
            <person name="Muzny D."/>
            <person name="Gibbs R."/>
        </authorList>
    </citation>
    <scope>NUCLEOTIDE SEQUENCE</scope>
    <source>
        <strain evidence="1">Sampled in the wild</strain>
    </source>
</reference>
<protein>
    <submittedName>
        <fullName evidence="1">Uncharacterized protein</fullName>
    </submittedName>
</protein>
<dbReference type="GO" id="GO:1902004">
    <property type="term" value="P:positive regulation of amyloid-beta formation"/>
    <property type="evidence" value="ECO:0007669"/>
    <property type="project" value="TreeGrafter"/>
</dbReference>
<dbReference type="InterPro" id="IPR026172">
    <property type="entry name" value="GSAP_fam"/>
</dbReference>
<name>A0A8K0PBJ1_LADFU</name>
<evidence type="ECO:0000313" key="2">
    <source>
        <dbReference type="Proteomes" id="UP000792457"/>
    </source>
</evidence>
<keyword evidence="2" id="KW-1185">Reference proteome</keyword>
<dbReference type="EMBL" id="KZ312439">
    <property type="protein sequence ID" value="KAG8240232.1"/>
    <property type="molecule type" value="Genomic_DNA"/>
</dbReference>
<accession>A0A8K0PBJ1</accession>
<proteinExistence type="predicted"/>